<reference evidence="3 4" key="1">
    <citation type="submission" date="2019-01" db="EMBL/GenBank/DDBJ databases">
        <title>Sequencing of cultivated peanut Arachis hypogaea provides insights into genome evolution and oil improvement.</title>
        <authorList>
            <person name="Chen X."/>
        </authorList>
    </citation>
    <scope>NUCLEOTIDE SEQUENCE [LARGE SCALE GENOMIC DNA]</scope>
    <source>
        <strain evidence="4">cv. Fuhuasheng</strain>
        <tissue evidence="3">Leaves</tissue>
    </source>
</reference>
<keyword evidence="2" id="KW-0677">Repeat</keyword>
<dbReference type="PANTHER" id="PTHR48009:SF4">
    <property type="entry name" value="LEUCINE-RICH REPEAT (LRR) FAMILY PROTEIN"/>
    <property type="match status" value="1"/>
</dbReference>
<dbReference type="InterPro" id="IPR025875">
    <property type="entry name" value="Leu-rich_rpt_4"/>
</dbReference>
<organism evidence="3 4">
    <name type="scientific">Arachis hypogaea</name>
    <name type="common">Peanut</name>
    <dbReference type="NCBI Taxonomy" id="3818"/>
    <lineage>
        <taxon>Eukaryota</taxon>
        <taxon>Viridiplantae</taxon>
        <taxon>Streptophyta</taxon>
        <taxon>Embryophyta</taxon>
        <taxon>Tracheophyta</taxon>
        <taxon>Spermatophyta</taxon>
        <taxon>Magnoliopsida</taxon>
        <taxon>eudicotyledons</taxon>
        <taxon>Gunneridae</taxon>
        <taxon>Pentapetalae</taxon>
        <taxon>rosids</taxon>
        <taxon>fabids</taxon>
        <taxon>Fabales</taxon>
        <taxon>Fabaceae</taxon>
        <taxon>Papilionoideae</taxon>
        <taxon>50 kb inversion clade</taxon>
        <taxon>dalbergioids sensu lato</taxon>
        <taxon>Dalbergieae</taxon>
        <taxon>Pterocarpus clade</taxon>
        <taxon>Arachis</taxon>
    </lineage>
</organism>
<dbReference type="Gene3D" id="3.80.10.10">
    <property type="entry name" value="Ribonuclease Inhibitor"/>
    <property type="match status" value="1"/>
</dbReference>
<dbReference type="STRING" id="3818.A0A444YFC1"/>
<accession>A0A444YFC1</accession>
<dbReference type="InterPro" id="IPR032675">
    <property type="entry name" value="LRR_dom_sf"/>
</dbReference>
<gene>
    <name evidence="3" type="ORF">Ahy_B07g088768</name>
</gene>
<dbReference type="PANTHER" id="PTHR48009">
    <property type="entry name" value="LEUCINE-RICH REPEAT (LRR) FAMILY PROTEIN"/>
    <property type="match status" value="1"/>
</dbReference>
<evidence type="ECO:0000256" key="2">
    <source>
        <dbReference type="ARBA" id="ARBA00022737"/>
    </source>
</evidence>
<evidence type="ECO:0000313" key="3">
    <source>
        <dbReference type="EMBL" id="RYR00643.1"/>
    </source>
</evidence>
<dbReference type="EMBL" id="SDMP01000017">
    <property type="protein sequence ID" value="RYR00643.1"/>
    <property type="molecule type" value="Genomic_DNA"/>
</dbReference>
<dbReference type="AlphaFoldDB" id="A0A444YFC1"/>
<dbReference type="InterPro" id="IPR053213">
    <property type="entry name" value="RLP29"/>
</dbReference>
<name>A0A444YFC1_ARAHY</name>
<dbReference type="Proteomes" id="UP000289738">
    <property type="component" value="Chromosome B07"/>
</dbReference>
<sequence>MVNNGWHRNNLSGKIPNVFDRLTNLQTLSLHDNNFQGKLPSSLFTLTRLSQLDCSSNQIEGPLSDKVAFSNLTELFLEVFMHIQL</sequence>
<keyword evidence="1" id="KW-0433">Leucine-rich repeat</keyword>
<dbReference type="Pfam" id="PF12799">
    <property type="entry name" value="LRR_4"/>
    <property type="match status" value="1"/>
</dbReference>
<evidence type="ECO:0000313" key="4">
    <source>
        <dbReference type="Proteomes" id="UP000289738"/>
    </source>
</evidence>
<keyword evidence="4" id="KW-1185">Reference proteome</keyword>
<protein>
    <submittedName>
        <fullName evidence="3">Uncharacterized protein</fullName>
    </submittedName>
</protein>
<comment type="caution">
    <text evidence="3">The sequence shown here is derived from an EMBL/GenBank/DDBJ whole genome shotgun (WGS) entry which is preliminary data.</text>
</comment>
<evidence type="ECO:0000256" key="1">
    <source>
        <dbReference type="ARBA" id="ARBA00022614"/>
    </source>
</evidence>
<proteinExistence type="predicted"/>
<dbReference type="SUPFAM" id="SSF52058">
    <property type="entry name" value="L domain-like"/>
    <property type="match status" value="1"/>
</dbReference>